<feature type="active site" description="For DNase activity of RuvC domain" evidence="1">
    <location>
        <position position="1285"/>
    </location>
</feature>
<proteinExistence type="predicted"/>
<protein>
    <submittedName>
        <fullName evidence="9">Type V CRISPR-associated protein Cas12a/Cpf1</fullName>
    </submittedName>
</protein>
<feature type="region of interest" description="Binds crRNA alone and in crRNA-target DNA heteroduplex" evidence="2">
    <location>
        <begin position="174"/>
        <end position="178"/>
    </location>
</feature>
<evidence type="ECO:0000259" key="4">
    <source>
        <dbReference type="Pfam" id="PF18501"/>
    </source>
</evidence>
<feature type="region of interest" description="Binds crRNA in crRNA-target DNA heteroduplex" evidence="2">
    <location>
        <begin position="506"/>
        <end position="509"/>
    </location>
</feature>
<reference evidence="9 10" key="1">
    <citation type="submission" date="2020-11" db="EMBL/GenBank/DDBJ databases">
        <title>Treponema Peruensis nv. sp., first commensal Treponema isolated from human feces.</title>
        <authorList>
            <person name="Belkhou C."/>
            <person name="Raes J."/>
        </authorList>
    </citation>
    <scope>NUCLEOTIDE SEQUENCE [LARGE SCALE GENOMIC DNA]</scope>
    <source>
        <strain evidence="9 10">RCC2812</strain>
    </source>
</reference>
<dbReference type="NCBIfam" id="TIGR04330">
    <property type="entry name" value="cas_Cpf1"/>
    <property type="match status" value="1"/>
</dbReference>
<feature type="active site" description="For DNase activity of RuvC domain" evidence="1">
    <location>
        <position position="931"/>
    </location>
</feature>
<dbReference type="InterPro" id="IPR040787">
    <property type="entry name" value="Cas12a_REC1"/>
</dbReference>
<evidence type="ECO:0000259" key="5">
    <source>
        <dbReference type="Pfam" id="PF18510"/>
    </source>
</evidence>
<feature type="region of interest" description="Binds DNA in crRNA-target DNA heteroduplex" evidence="2">
    <location>
        <begin position="278"/>
        <end position="282"/>
    </location>
</feature>
<dbReference type="RefSeq" id="WP_198442602.1">
    <property type="nucleotide sequence ID" value="NZ_CBCSHE010000005.1"/>
</dbReference>
<organism evidence="9 10">
    <name type="scientific">Treponema peruense</name>
    <dbReference type="NCBI Taxonomy" id="2787628"/>
    <lineage>
        <taxon>Bacteria</taxon>
        <taxon>Pseudomonadati</taxon>
        <taxon>Spirochaetota</taxon>
        <taxon>Spirochaetia</taxon>
        <taxon>Spirochaetales</taxon>
        <taxon>Treponemataceae</taxon>
        <taxon>Treponema</taxon>
    </lineage>
</organism>
<feature type="site" description="Binds DNA in crRNA-target DNA heteroduplex" evidence="3">
    <location>
        <position position="551"/>
    </location>
</feature>
<dbReference type="InterPro" id="IPR040882">
    <property type="entry name" value="Cas12a_NUC"/>
</dbReference>
<name>A0A7T3RDH8_9SPIR</name>
<feature type="region of interest" description="Binds crRNA in crRNA-target DNA heteroduplex" evidence="2">
    <location>
        <begin position="305"/>
        <end position="308"/>
    </location>
</feature>
<dbReference type="InterPro" id="IPR027620">
    <property type="entry name" value="Cas12a"/>
</dbReference>
<feature type="domain" description="Cas12a REC1" evidence="4">
    <location>
        <begin position="52"/>
        <end position="307"/>
    </location>
</feature>
<gene>
    <name evidence="9" type="primary">cas12a</name>
    <name evidence="9" type="ORF">IWA51_12190</name>
</gene>
<evidence type="ECO:0000259" key="8">
    <source>
        <dbReference type="Pfam" id="PF22222"/>
    </source>
</evidence>
<keyword evidence="10" id="KW-1185">Reference proteome</keyword>
<evidence type="ECO:0000313" key="9">
    <source>
        <dbReference type="EMBL" id="QQA00992.1"/>
    </source>
</evidence>
<evidence type="ECO:0000256" key="1">
    <source>
        <dbReference type="PIRSR" id="PIRSR627620-1"/>
    </source>
</evidence>
<dbReference type="Pfam" id="PF18510">
    <property type="entry name" value="NUC"/>
    <property type="match status" value="1"/>
</dbReference>
<dbReference type="Pfam" id="PF18516">
    <property type="entry name" value="RuvC_1"/>
    <property type="match status" value="1"/>
</dbReference>
<evidence type="ECO:0000256" key="3">
    <source>
        <dbReference type="PIRSR" id="PIRSR627620-3"/>
    </source>
</evidence>
<feature type="active site" description="For DNase activity of RuvC domain" evidence="1">
    <location>
        <position position="1020"/>
    </location>
</feature>
<evidence type="ECO:0000256" key="2">
    <source>
        <dbReference type="PIRSR" id="PIRSR627620-2"/>
    </source>
</evidence>
<dbReference type="KEGG" id="tper:IWA51_12190"/>
<feature type="region of interest" description="Binds crRNA" evidence="2">
    <location>
        <begin position="754"/>
        <end position="757"/>
    </location>
</feature>
<feature type="domain" description="Cas12a nuclease" evidence="5">
    <location>
        <begin position="1099"/>
        <end position="1270"/>
    </location>
</feature>
<feature type="site" description="Binds Target strand DNA" evidence="3">
    <location>
        <position position="637"/>
    </location>
</feature>
<feature type="site" description="Binds crRNA" evidence="3">
    <location>
        <position position="802"/>
    </location>
</feature>
<dbReference type="Pfam" id="PF18501">
    <property type="entry name" value="REC1"/>
    <property type="match status" value="1"/>
</dbReference>
<sequence>MRTIDEFCGQKNGYSLSKTLRNKLIPVGKTEDKIKEYHLMENDYGRAAAYVEVKNLIDDFHRSFIAERLDKVSLDWTNLFNALNEYQKNQKDKLLKAKCKKVLEAQQKEMRKKIVQLFTGDKDNKDPVYEKLFKKELIEDLLPEAIKKDTSGIITQKEEALAKFHQFCTYFTNFHENRKTIYSAEDKSTAISNRIVNENFPKYVANIKVFEYLSKNFPKIIDDTENQLKNDLSGKKLKDIFTINGFNNVLSQKGIDFYNIIIGGIPEKEGIPRKQGINEAINLLRQGLPPERKNELKQRMTFLYKQILSDKEKVSFIPEVFNDSKEVYLAVQAFNAKCISSIIDKIADLYKQHNAYNLEKIFVPAKSLTAFSQSVYGNWSLLSECIFEKEKGEKTLSEKKLEDLTKKIAKNDYSLIDLQSAYDIWADKNNIEFNKRISINSYFNLNEIRQQKKPDGTYEKVVSNLIEDVKSTYIRIDFDNIKDLQQEKNASIPIKEYLDAVQNLFHYLKLVDYKGDALKDEMFYSSYDEYLQILSEIMSLYNKTRNFVTKKVGEIKKIKLNFDCSSLLSGWGTDYGSKAAHIFKSDSCFYLGIINKKLDKTDIDSIYQNGNTMIEKIVYDFQKPDNKNTPRLFIRSKGTAYAPAVSTYDLPIESVIDIYDKGLFKTEYREKNLEVYKKSLIKLIDYFKLGFSRHDSYKHYNFCWKETKDYADISEFYADTMRSCYQLKTERINFDNLMTLVDEGKLFLFQIYNKDFSTGKDGGNGSTGRKNMHTLYWENLFSKENLDDVVLQLSGGAELFFRPKSLEEENATIHEKNSFIVNRTYLKEVKGNKEIYETIPEEIYQEIYQKLNGKTDTISDEAQELLSSGKVKYRAAPHRIIKDRHFTQDTYLFHCPISLNFKAQEITGKKFNDRVLEKIKNNSEIKIIGLDRGERNLIYLSLINQKGEIELQKTLNLVEQQKRLIDYQGKLVQKEGDRDKARKNWQTIGNIKELKEGYLSAVVHEIATLMVDNNAIVVMEDLNFGFKRGRFAVERQVYQKFEHMFIDKLNYLVFKDRKVTEPGGVLNAYQLTDKLEAFKDLGKQSGFLFYVPAGYTSKIDPATGFANLLDMTNLTNVQKKRDFFAKFDSICFDEEKQMFAFTFDYKNFNRKDAQEMSRTKWTVYSNGKRIQFCGKGKASKHIENLTEEFKTLFREFDYQNGNNILDSILEVGAALKAGEKPAKEIADFWDKLLVLFKLVLQMRNSDAKTGDDYIISPVMSESANFFDSREQEKLGNNAKLPKDADANGAYHIALKGLYLLKAFDKTPEDQLKKVDMKISNADWFRFAQENEYNK</sequence>
<feature type="site" description="Binds Target strand DNA" evidence="3">
    <location>
        <position position="627"/>
    </location>
</feature>
<feature type="domain" description="Cas12a REC2" evidence="7">
    <location>
        <begin position="323"/>
        <end position="549"/>
    </location>
</feature>
<evidence type="ECO:0000259" key="6">
    <source>
        <dbReference type="Pfam" id="PF18516"/>
    </source>
</evidence>
<dbReference type="EMBL" id="CP064936">
    <property type="protein sequence ID" value="QQA00992.1"/>
    <property type="molecule type" value="Genomic_DNA"/>
</dbReference>
<dbReference type="Pfam" id="PF21918">
    <property type="entry name" value="cas_Cpf1_2nd"/>
    <property type="match status" value="1"/>
</dbReference>
<feature type="active site" description="For pre-crRNA processing" evidence="1">
    <location>
        <position position="814"/>
    </location>
</feature>
<evidence type="ECO:0000313" key="10">
    <source>
        <dbReference type="Proteomes" id="UP000595224"/>
    </source>
</evidence>
<dbReference type="Proteomes" id="UP000595224">
    <property type="component" value="Chromosome"/>
</dbReference>
<feature type="site" description="Binds Target strand DNA; via amide nitrogen" evidence="3">
    <location>
        <position position="795"/>
    </location>
</feature>
<dbReference type="InterPro" id="IPR053993">
    <property type="entry name" value="Cas12a_PI"/>
</dbReference>
<feature type="site" description="Binds crRNA alone and in crRNA-target DNA heteroduplex" evidence="3">
    <location>
        <position position="19"/>
    </location>
</feature>
<dbReference type="Pfam" id="PF22222">
    <property type="entry name" value="Cpf1_PI-like"/>
    <property type="match status" value="1"/>
</dbReference>
<feature type="domain" description="Cas12a PI" evidence="8">
    <location>
        <begin position="624"/>
        <end position="725"/>
    </location>
</feature>
<feature type="active site" description="For pre-crRNA processing" evidence="1">
    <location>
        <position position="882"/>
    </location>
</feature>
<feature type="region of interest" description="Binds crRNA alone and in crRNA-target DNA heteroduplex" evidence="2">
    <location>
        <begin position="50"/>
        <end position="54"/>
    </location>
</feature>
<dbReference type="InterPro" id="IPR054116">
    <property type="entry name" value="Cas12a_REC2"/>
</dbReference>
<dbReference type="InterPro" id="IPR040852">
    <property type="entry name" value="RuvC_1"/>
</dbReference>
<feature type="domain" description="Cas12a RuvC nuclease" evidence="6">
    <location>
        <begin position="908"/>
        <end position="1331"/>
    </location>
</feature>
<accession>A0A7T3RDH8</accession>
<evidence type="ECO:0000259" key="7">
    <source>
        <dbReference type="Pfam" id="PF21918"/>
    </source>
</evidence>